<evidence type="ECO:0000313" key="2">
    <source>
        <dbReference type="Proteomes" id="UP000053676"/>
    </source>
</evidence>
<sequence>MRLSLGNLHSAHDTWIHSWNYLRMLCDPCILNTAKSCTVISSGSHSPVTSRRYHCFFRLRVH</sequence>
<dbReference type="KEGG" id="nai:NECAME_00600"/>
<dbReference type="EMBL" id="KI660311">
    <property type="protein sequence ID" value="ETN75189.1"/>
    <property type="molecule type" value="Genomic_DNA"/>
</dbReference>
<dbReference type="Proteomes" id="UP000053676">
    <property type="component" value="Unassembled WGS sequence"/>
</dbReference>
<proteinExistence type="predicted"/>
<name>W2T0V1_NECAM</name>
<dbReference type="AlphaFoldDB" id="W2T0V1"/>
<organism evidence="1 2">
    <name type="scientific">Necator americanus</name>
    <name type="common">Human hookworm</name>
    <dbReference type="NCBI Taxonomy" id="51031"/>
    <lineage>
        <taxon>Eukaryota</taxon>
        <taxon>Metazoa</taxon>
        <taxon>Ecdysozoa</taxon>
        <taxon>Nematoda</taxon>
        <taxon>Chromadorea</taxon>
        <taxon>Rhabditida</taxon>
        <taxon>Rhabditina</taxon>
        <taxon>Rhabditomorpha</taxon>
        <taxon>Strongyloidea</taxon>
        <taxon>Ancylostomatidae</taxon>
        <taxon>Bunostominae</taxon>
        <taxon>Necator</taxon>
    </lineage>
</organism>
<evidence type="ECO:0000313" key="1">
    <source>
        <dbReference type="EMBL" id="ETN75189.1"/>
    </source>
</evidence>
<protein>
    <submittedName>
        <fullName evidence="1">Uncharacterized protein</fullName>
    </submittedName>
</protein>
<accession>W2T0V1</accession>
<keyword evidence="2" id="KW-1185">Reference proteome</keyword>
<gene>
    <name evidence="1" type="ORF">NECAME_00600</name>
</gene>
<reference evidence="2" key="1">
    <citation type="journal article" date="2014" name="Nat. Genet.">
        <title>Genome of the human hookworm Necator americanus.</title>
        <authorList>
            <person name="Tang Y.T."/>
            <person name="Gao X."/>
            <person name="Rosa B.A."/>
            <person name="Abubucker S."/>
            <person name="Hallsworth-Pepin K."/>
            <person name="Martin J."/>
            <person name="Tyagi R."/>
            <person name="Heizer E."/>
            <person name="Zhang X."/>
            <person name="Bhonagiri-Palsikar V."/>
            <person name="Minx P."/>
            <person name="Warren W.C."/>
            <person name="Wang Q."/>
            <person name="Zhan B."/>
            <person name="Hotez P.J."/>
            <person name="Sternberg P.W."/>
            <person name="Dougall A."/>
            <person name="Gaze S.T."/>
            <person name="Mulvenna J."/>
            <person name="Sotillo J."/>
            <person name="Ranganathan S."/>
            <person name="Rabelo E.M."/>
            <person name="Wilson R.K."/>
            <person name="Felgner P.L."/>
            <person name="Bethony J."/>
            <person name="Hawdon J.M."/>
            <person name="Gasser R.B."/>
            <person name="Loukas A."/>
            <person name="Mitreva M."/>
        </authorList>
    </citation>
    <scope>NUCLEOTIDE SEQUENCE [LARGE SCALE GENOMIC DNA]</scope>
</reference>